<dbReference type="Pfam" id="PF13637">
    <property type="entry name" value="Ank_4"/>
    <property type="match status" value="1"/>
</dbReference>
<feature type="transmembrane region" description="Helical" evidence="5">
    <location>
        <begin position="342"/>
        <end position="363"/>
    </location>
</feature>
<proteinExistence type="predicted"/>
<dbReference type="InterPro" id="IPR002110">
    <property type="entry name" value="Ankyrin_rpt"/>
</dbReference>
<feature type="transmembrane region" description="Helical" evidence="5">
    <location>
        <begin position="40"/>
        <end position="58"/>
    </location>
</feature>
<feature type="transmembrane region" description="Helical" evidence="5">
    <location>
        <begin position="78"/>
        <end position="98"/>
    </location>
</feature>
<dbReference type="InterPro" id="IPR036770">
    <property type="entry name" value="Ankyrin_rpt-contain_sf"/>
</dbReference>
<dbReference type="PROSITE" id="PS50088">
    <property type="entry name" value="ANK_REPEAT"/>
    <property type="match status" value="2"/>
</dbReference>
<evidence type="ECO:0000313" key="7">
    <source>
        <dbReference type="Proteomes" id="UP000541558"/>
    </source>
</evidence>
<evidence type="ECO:0000256" key="4">
    <source>
        <dbReference type="SAM" id="MobiDB-lite"/>
    </source>
</evidence>
<dbReference type="Proteomes" id="UP000541558">
    <property type="component" value="Unassembled WGS sequence"/>
</dbReference>
<name>A0A8H5BIL6_9AGAR</name>
<feature type="transmembrane region" description="Helical" evidence="5">
    <location>
        <begin position="375"/>
        <end position="396"/>
    </location>
</feature>
<dbReference type="PROSITE" id="PS50297">
    <property type="entry name" value="ANK_REP_REGION"/>
    <property type="match status" value="2"/>
</dbReference>
<dbReference type="SMART" id="SM00248">
    <property type="entry name" value="ANK"/>
    <property type="match status" value="8"/>
</dbReference>
<evidence type="ECO:0000256" key="5">
    <source>
        <dbReference type="SAM" id="Phobius"/>
    </source>
</evidence>
<keyword evidence="5" id="KW-0812">Transmembrane</keyword>
<dbReference type="PANTHER" id="PTHR24198">
    <property type="entry name" value="ANKYRIN REPEAT AND PROTEIN KINASE DOMAIN-CONTAINING PROTEIN"/>
    <property type="match status" value="1"/>
</dbReference>
<comment type="caution">
    <text evidence="6">The sequence shown here is derived from an EMBL/GenBank/DDBJ whole genome shotgun (WGS) entry which is preliminary data.</text>
</comment>
<gene>
    <name evidence="6" type="ORF">D9611_008288</name>
</gene>
<protein>
    <submittedName>
        <fullName evidence="6">Uncharacterized protein</fullName>
    </submittedName>
</protein>
<keyword evidence="5" id="KW-1133">Transmembrane helix</keyword>
<dbReference type="EMBL" id="JAACJK010000165">
    <property type="protein sequence ID" value="KAF5323942.1"/>
    <property type="molecule type" value="Genomic_DNA"/>
</dbReference>
<evidence type="ECO:0000256" key="1">
    <source>
        <dbReference type="ARBA" id="ARBA00022737"/>
    </source>
</evidence>
<organism evidence="6 7">
    <name type="scientific">Ephemerocybe angulata</name>
    <dbReference type="NCBI Taxonomy" id="980116"/>
    <lineage>
        <taxon>Eukaryota</taxon>
        <taxon>Fungi</taxon>
        <taxon>Dikarya</taxon>
        <taxon>Basidiomycota</taxon>
        <taxon>Agaricomycotina</taxon>
        <taxon>Agaricomycetes</taxon>
        <taxon>Agaricomycetidae</taxon>
        <taxon>Agaricales</taxon>
        <taxon>Agaricineae</taxon>
        <taxon>Psathyrellaceae</taxon>
        <taxon>Ephemerocybe</taxon>
    </lineage>
</organism>
<keyword evidence="2 3" id="KW-0040">ANK repeat</keyword>
<dbReference type="PANTHER" id="PTHR24198:SF165">
    <property type="entry name" value="ANKYRIN REPEAT-CONTAINING PROTEIN-RELATED"/>
    <property type="match status" value="1"/>
</dbReference>
<feature type="repeat" description="ANK" evidence="3">
    <location>
        <begin position="590"/>
        <end position="611"/>
    </location>
</feature>
<evidence type="ECO:0000313" key="6">
    <source>
        <dbReference type="EMBL" id="KAF5323942.1"/>
    </source>
</evidence>
<feature type="transmembrane region" description="Helical" evidence="5">
    <location>
        <begin position="269"/>
        <end position="296"/>
    </location>
</feature>
<feature type="repeat" description="ANK" evidence="3">
    <location>
        <begin position="443"/>
        <end position="475"/>
    </location>
</feature>
<sequence length="778" mass="84414">MYLDCNDTSLPLFASPSISMSTGSCKLPGNPDIAGVGVRIAIYIQNLLCFIPAFWALADGKVTRGELDAAETQATTNLVLAFAILISSIVQAQTLGLTNYHASIVLNMSWMNNTNAFIYFLLYVQYKSQGNNRRRVPATWSAWARHIRGLAVSVIPSANRGRPGHDITDPEPEAGKSDNGVASSAHDAQRDGDNDSRRGAKILVKRFVLLLGSLHLTLMAGLGLWLWSNIRAFGEGQDTSNECAARHALVAILGSHVPFASEALRIASFIIYAIFLAPGLNLLLPIAIFLGLYSFWRVLPVPKDMGPGEVSVDSPFHCAWLRLSIRRVCNAIGRRWSMFPPFIGLVFLLAVNLVFIIDIELALKKNEDLQDKEEAVWGFGQILAMLLLFMPLRDLAETILARRTKQRQKDLDMGLGGAIKAQDLNMVLAMISRGANPNAELEEGISAMHMACKHENLEVIRTLLEAGADPNVKDGYRRDTYMVASDNTNCLRLLNKVEKGSLDGMTALIQAAQNGYGAAVKLLLPSLKIDHEDRQTFFEALSGLNVNARSTVGRRRTALLSAIKKPHEFEAIIEFLLTTPGIDANIPGADGWTPLSFAADRGHEAVVKLLLAAPGINVNTAKGGMTPLMLAVSRTPAHEAVVRALLTAPGIDVNAPDTTVRGSTPLISAVRYGNVAVVKLLCATPGIDGNARDRGWWTALTWATFHGKETMLKDLCAVPGTIVDVAHVKRRLEGPPSDFERSHGASKDKQDKCMRILEEFVESKSGGAHSGTEKPSGG</sequence>
<dbReference type="OrthoDB" id="3047534at2759"/>
<keyword evidence="5" id="KW-0472">Membrane</keyword>
<evidence type="ECO:0000256" key="3">
    <source>
        <dbReference type="PROSITE-ProRule" id="PRU00023"/>
    </source>
</evidence>
<dbReference type="SUPFAM" id="SSF48403">
    <property type="entry name" value="Ankyrin repeat"/>
    <property type="match status" value="1"/>
</dbReference>
<feature type="transmembrane region" description="Helical" evidence="5">
    <location>
        <begin position="104"/>
        <end position="124"/>
    </location>
</feature>
<reference evidence="6 7" key="1">
    <citation type="journal article" date="2020" name="ISME J.">
        <title>Uncovering the hidden diversity of litter-decomposition mechanisms in mushroom-forming fungi.</title>
        <authorList>
            <person name="Floudas D."/>
            <person name="Bentzer J."/>
            <person name="Ahren D."/>
            <person name="Johansson T."/>
            <person name="Persson P."/>
            <person name="Tunlid A."/>
        </authorList>
    </citation>
    <scope>NUCLEOTIDE SEQUENCE [LARGE SCALE GENOMIC DNA]</scope>
    <source>
        <strain evidence="6 7">CBS 175.51</strain>
    </source>
</reference>
<feature type="compositionally biased region" description="Basic and acidic residues" evidence="4">
    <location>
        <begin position="163"/>
        <end position="176"/>
    </location>
</feature>
<dbReference type="Gene3D" id="1.25.40.20">
    <property type="entry name" value="Ankyrin repeat-containing domain"/>
    <property type="match status" value="3"/>
</dbReference>
<feature type="transmembrane region" description="Helical" evidence="5">
    <location>
        <begin position="207"/>
        <end position="227"/>
    </location>
</feature>
<keyword evidence="7" id="KW-1185">Reference proteome</keyword>
<feature type="region of interest" description="Disordered" evidence="4">
    <location>
        <begin position="156"/>
        <end position="194"/>
    </location>
</feature>
<keyword evidence="1" id="KW-0677">Repeat</keyword>
<evidence type="ECO:0000256" key="2">
    <source>
        <dbReference type="ARBA" id="ARBA00023043"/>
    </source>
</evidence>
<dbReference type="AlphaFoldDB" id="A0A8H5BIL6"/>
<accession>A0A8H5BIL6</accession>
<dbReference type="Pfam" id="PF12796">
    <property type="entry name" value="Ank_2"/>
    <property type="match status" value="2"/>
</dbReference>